<comment type="caution">
    <text evidence="1">The sequence shown here is derived from an EMBL/GenBank/DDBJ whole genome shotgun (WGS) entry which is preliminary data.</text>
</comment>
<dbReference type="OrthoDB" id="2750120at2759"/>
<dbReference type="InterPro" id="IPR032675">
    <property type="entry name" value="LRR_dom_sf"/>
</dbReference>
<keyword evidence="2" id="KW-1185">Reference proteome</keyword>
<name>A0A2G8S3I9_9APHY</name>
<protein>
    <recommendedName>
        <fullName evidence="3">F-box domain-containing protein</fullName>
    </recommendedName>
</protein>
<reference evidence="1 2" key="1">
    <citation type="journal article" date="2015" name="Sci. Rep.">
        <title>Chromosome-level genome map provides insights into diverse defense mechanisms in the medicinal fungus Ganoderma sinense.</title>
        <authorList>
            <person name="Zhu Y."/>
            <person name="Xu J."/>
            <person name="Sun C."/>
            <person name="Zhou S."/>
            <person name="Xu H."/>
            <person name="Nelson D.R."/>
            <person name="Qian J."/>
            <person name="Song J."/>
            <person name="Luo H."/>
            <person name="Xiang L."/>
            <person name="Li Y."/>
            <person name="Xu Z."/>
            <person name="Ji A."/>
            <person name="Wang L."/>
            <person name="Lu S."/>
            <person name="Hayward A."/>
            <person name="Sun W."/>
            <person name="Li X."/>
            <person name="Schwartz D.C."/>
            <person name="Wang Y."/>
            <person name="Chen S."/>
        </authorList>
    </citation>
    <scope>NUCLEOTIDE SEQUENCE [LARGE SCALE GENOMIC DNA]</scope>
    <source>
        <strain evidence="1 2">ZZ0214-1</strain>
    </source>
</reference>
<proteinExistence type="predicted"/>
<evidence type="ECO:0008006" key="3">
    <source>
        <dbReference type="Google" id="ProtNLM"/>
    </source>
</evidence>
<evidence type="ECO:0000313" key="1">
    <source>
        <dbReference type="EMBL" id="PIL28339.1"/>
    </source>
</evidence>
<evidence type="ECO:0000313" key="2">
    <source>
        <dbReference type="Proteomes" id="UP000230002"/>
    </source>
</evidence>
<sequence length="419" mass="47366">MRDTHEELKCTNDRWLCGIMSAAFLEDTLQAMPLLRSVSLQIRAREVHGIGWDSLAAILSTPQLRSFTVGTFLFSPREAPPETWAGDTLAPITTFRYEQRVFRSVLRAYPVQQDSLAFVLTRLHRSLESLLLPIEVAPMAVVAHTQWPQLRELSLNGEFHPSAEHTAPFISLFSGMPKLRVLNLTLALPKGVDRKQLLLWPGGYESGLPWPDLEALTISFPDPEDQIFAHLPPSLRRLSLRCTPHHCLMLEILRRSSTPLLDSLQLEYRADDADDDLLCCITERFPHVRVLEIHRFQASRDDPVPMTSIAKRLAALRSLHALRAHLELPPSVTARPPPEYRTARVKRYISKDTDALCEIAASLGSVLPQPGLAVWLLQQEVCGARWRRFRQIVKGSIDECPQAELDPRGDRELAVRVFG</sequence>
<dbReference type="Proteomes" id="UP000230002">
    <property type="component" value="Unassembled WGS sequence"/>
</dbReference>
<dbReference type="Gene3D" id="3.80.10.10">
    <property type="entry name" value="Ribonuclease Inhibitor"/>
    <property type="match status" value="1"/>
</dbReference>
<gene>
    <name evidence="1" type="ORF">GSI_09490</name>
</gene>
<organism evidence="1 2">
    <name type="scientific">Ganoderma sinense ZZ0214-1</name>
    <dbReference type="NCBI Taxonomy" id="1077348"/>
    <lineage>
        <taxon>Eukaryota</taxon>
        <taxon>Fungi</taxon>
        <taxon>Dikarya</taxon>
        <taxon>Basidiomycota</taxon>
        <taxon>Agaricomycotina</taxon>
        <taxon>Agaricomycetes</taxon>
        <taxon>Polyporales</taxon>
        <taxon>Polyporaceae</taxon>
        <taxon>Ganoderma</taxon>
    </lineage>
</organism>
<accession>A0A2G8S3I9</accession>
<dbReference type="AlphaFoldDB" id="A0A2G8S3I9"/>
<dbReference type="SUPFAM" id="SSF52047">
    <property type="entry name" value="RNI-like"/>
    <property type="match status" value="1"/>
</dbReference>
<dbReference type="EMBL" id="AYKW01000024">
    <property type="protein sequence ID" value="PIL28339.1"/>
    <property type="molecule type" value="Genomic_DNA"/>
</dbReference>